<evidence type="ECO:0000313" key="3">
    <source>
        <dbReference type="Proteomes" id="UP001476798"/>
    </source>
</evidence>
<dbReference type="Gene3D" id="1.20.120.730">
    <property type="entry name" value="Sec23/Sec24 helical domain"/>
    <property type="match status" value="1"/>
</dbReference>
<evidence type="ECO:0000259" key="1">
    <source>
        <dbReference type="Pfam" id="PF04815"/>
    </source>
</evidence>
<feature type="domain" description="Sec23/Sec24 helical" evidence="1">
    <location>
        <begin position="22"/>
        <end position="107"/>
    </location>
</feature>
<keyword evidence="3" id="KW-1185">Reference proteome</keyword>
<dbReference type="PANTHER" id="PTHR13803">
    <property type="entry name" value="SEC24-RELATED PROTEIN"/>
    <property type="match status" value="1"/>
</dbReference>
<evidence type="ECO:0000313" key="2">
    <source>
        <dbReference type="EMBL" id="MEQ2174212.1"/>
    </source>
</evidence>
<dbReference type="PANTHER" id="PTHR13803:SF1">
    <property type="entry name" value="PROTEIN TRANSPORT PROTEIN SEC24A"/>
    <property type="match status" value="1"/>
</dbReference>
<organism evidence="2 3">
    <name type="scientific">Goodea atripinnis</name>
    <dbReference type="NCBI Taxonomy" id="208336"/>
    <lineage>
        <taxon>Eukaryota</taxon>
        <taxon>Metazoa</taxon>
        <taxon>Chordata</taxon>
        <taxon>Craniata</taxon>
        <taxon>Vertebrata</taxon>
        <taxon>Euteleostomi</taxon>
        <taxon>Actinopterygii</taxon>
        <taxon>Neopterygii</taxon>
        <taxon>Teleostei</taxon>
        <taxon>Neoteleostei</taxon>
        <taxon>Acanthomorphata</taxon>
        <taxon>Ovalentaria</taxon>
        <taxon>Atherinomorphae</taxon>
        <taxon>Cyprinodontiformes</taxon>
        <taxon>Goodeidae</taxon>
        <taxon>Goodea</taxon>
    </lineage>
</organism>
<reference evidence="2 3" key="1">
    <citation type="submission" date="2021-06" db="EMBL/GenBank/DDBJ databases">
        <authorList>
            <person name="Palmer J.M."/>
        </authorList>
    </citation>
    <scope>NUCLEOTIDE SEQUENCE [LARGE SCALE GENOMIC DNA]</scope>
    <source>
        <strain evidence="2 3">GA_2019</strain>
        <tissue evidence="2">Muscle</tissue>
    </source>
</reference>
<dbReference type="InterPro" id="IPR006900">
    <property type="entry name" value="Sec23/24_helical_dom"/>
</dbReference>
<dbReference type="InterPro" id="IPR029006">
    <property type="entry name" value="ADF-H/Gelsolin-like_dom_sf"/>
</dbReference>
<proteinExistence type="predicted"/>
<dbReference type="Gene3D" id="3.40.20.10">
    <property type="entry name" value="Severin"/>
    <property type="match status" value="1"/>
</dbReference>
<protein>
    <submittedName>
        <fullName evidence="2">Protein transport protein Sec24A</fullName>
    </submittedName>
</protein>
<dbReference type="Proteomes" id="UP001476798">
    <property type="component" value="Unassembled WGS sequence"/>
</dbReference>
<dbReference type="Pfam" id="PF04815">
    <property type="entry name" value="Sec23_helical"/>
    <property type="match status" value="1"/>
</dbReference>
<name>A0ABV0NS47_9TELE</name>
<sequence length="197" mass="21974">MLLSAPDRGPHLTPVSVSPFPAVDRSVTASLSDARDAMTNAAIDSLSSYRQSALTIQQPGLLAPACLRLFPLYVLALLKQKAFRTGTSTRLDDRVFAMYQLKYQPLAFALLMIHPALYRVDDLNDEVRMRDISARRKTNFAAFLCFYLLSQHSQGALNVNDQTIPQPRVLQLSVEKLSREGAFLMDAGIVRLEISIY</sequence>
<dbReference type="SUPFAM" id="SSF81811">
    <property type="entry name" value="Helical domain of Sec23/24"/>
    <property type="match status" value="1"/>
</dbReference>
<gene>
    <name evidence="2" type="primary">SEC24A_2</name>
    <name evidence="2" type="ORF">GOODEAATRI_005534</name>
</gene>
<dbReference type="EMBL" id="JAHRIO010050228">
    <property type="protein sequence ID" value="MEQ2174212.1"/>
    <property type="molecule type" value="Genomic_DNA"/>
</dbReference>
<accession>A0ABV0NS47</accession>
<dbReference type="InterPro" id="IPR036175">
    <property type="entry name" value="Sec23/24_helical_dom_sf"/>
</dbReference>
<comment type="caution">
    <text evidence="2">The sequence shown here is derived from an EMBL/GenBank/DDBJ whole genome shotgun (WGS) entry which is preliminary data.</text>
</comment>
<dbReference type="InterPro" id="IPR050550">
    <property type="entry name" value="SEC23_SEC24_subfamily"/>
</dbReference>